<evidence type="ECO:0000259" key="1">
    <source>
        <dbReference type="PROSITE" id="PS50830"/>
    </source>
</evidence>
<dbReference type="SUPFAM" id="SSF50199">
    <property type="entry name" value="Staphylococcal nuclease"/>
    <property type="match status" value="1"/>
</dbReference>
<dbReference type="SMART" id="SM00318">
    <property type="entry name" value="SNc"/>
    <property type="match status" value="1"/>
</dbReference>
<organism evidence="2">
    <name type="scientific">hydrothermal vent metagenome</name>
    <dbReference type="NCBI Taxonomy" id="652676"/>
    <lineage>
        <taxon>unclassified sequences</taxon>
        <taxon>metagenomes</taxon>
        <taxon>ecological metagenomes</taxon>
    </lineage>
</organism>
<dbReference type="InterPro" id="IPR016071">
    <property type="entry name" value="Staphylococal_nuclease_OB-fold"/>
</dbReference>
<dbReference type="PROSITE" id="PS50830">
    <property type="entry name" value="TNASE_3"/>
    <property type="match status" value="1"/>
</dbReference>
<proteinExistence type="predicted"/>
<accession>A0A1W1E2H1</accession>
<sequence length="162" mass="18282">MKLFISYILLVSNTFANIENFTLNSPKTLYIVDGDSVSLQMRIAHIDTPETTQPCQKTQGRTIDCGRLAKNYLKKLLTNTPGKVAITPIAIGHYKRVLIQLHKGNTNIAKAMVTAGMAFAYGDTYKKEEALAKSKKIGFWGFYQPPITPSQYRKSNPYKYKR</sequence>
<dbReference type="AlphaFoldDB" id="A0A1W1E2H1"/>
<dbReference type="Pfam" id="PF00565">
    <property type="entry name" value="SNase"/>
    <property type="match status" value="1"/>
</dbReference>
<evidence type="ECO:0000313" key="2">
    <source>
        <dbReference type="EMBL" id="SFV88051.1"/>
    </source>
</evidence>
<gene>
    <name evidence="2" type="ORF">MNB_SUP05-SYMBIONT-5-1262</name>
</gene>
<feature type="domain" description="TNase-like" evidence="1">
    <location>
        <begin position="31"/>
        <end position="142"/>
    </location>
</feature>
<name>A0A1W1E2H1_9ZZZZ</name>
<protein>
    <submittedName>
        <fullName evidence="2">Nuclease</fullName>
    </submittedName>
</protein>
<dbReference type="Gene3D" id="2.40.50.90">
    <property type="match status" value="1"/>
</dbReference>
<dbReference type="InterPro" id="IPR035437">
    <property type="entry name" value="SNase_OB-fold_sf"/>
</dbReference>
<reference evidence="2" key="1">
    <citation type="submission" date="2016-10" db="EMBL/GenBank/DDBJ databases">
        <authorList>
            <person name="de Groot N.N."/>
        </authorList>
    </citation>
    <scope>NUCLEOTIDE SEQUENCE</scope>
</reference>
<dbReference type="EMBL" id="FPHZ01000128">
    <property type="protein sequence ID" value="SFV88051.1"/>
    <property type="molecule type" value="Genomic_DNA"/>
</dbReference>